<evidence type="ECO:0000256" key="5">
    <source>
        <dbReference type="RuleBase" id="RU362059"/>
    </source>
</evidence>
<reference evidence="6 7" key="1">
    <citation type="submission" date="2015-12" db="EMBL/GenBank/DDBJ databases">
        <title>The genome of Folsomia candida.</title>
        <authorList>
            <person name="Faddeeva A."/>
            <person name="Derks M.F."/>
            <person name="Anvar Y."/>
            <person name="Smit S."/>
            <person name="Van Straalen N."/>
            <person name="Roelofs D."/>
        </authorList>
    </citation>
    <scope>NUCLEOTIDE SEQUENCE [LARGE SCALE GENOMIC DNA]</scope>
    <source>
        <strain evidence="6 7">VU population</strain>
        <tissue evidence="6">Whole body</tissue>
    </source>
</reference>
<sequence>MKLRIVFVFVVLLMAETNSENILFYWGVSGYSHRISVWGLIDKLVEKGHKVTFISPYEAKVPYFHPNITDIVPMNLAEDVGLIGLDFISMRLQNGVQAIDDLWYEYYDSGIRGCKSLMQNEQVLKWINESSYDLVILDALYNDCGYGLVHKFQAPHIMYTPTTHFPWFKDAYGFPDENLPEMEFHYPLEMTFVQSIRNLVSGLYWQWKRHTELFPILEPLLRSALKIPDLPSLHEIEMNTSLIFTNTHPSEEFPRSLPPNVVEIGGIHCSDDRKPLPQDLEDFIASGDNGFILLSFGTYAAINNLPIHLQLVFFNAMKAVPKYQFLVKYNQDRPDWAPKNVHTLKWVQQQDLIAHPKIRAFIGHGGLLSTQEAIFHGVPMIIVPLFAEQDYQAVRANDRETAIALEIAELTEEKLLKAILEVTSNPKYKTNTMRLSKFFRDRQNQPLESAIWWVEYVMRHKDISHLRPVGITKSWYERRMLHIWGFLAVSLLCFLAIAMYFIISVLKMMTKVITKYKQE</sequence>
<keyword evidence="3 4" id="KW-0808">Transferase</keyword>
<proteinExistence type="inferred from homology"/>
<keyword evidence="5" id="KW-1133">Transmembrane helix</keyword>
<comment type="subcellular location">
    <subcellularLocation>
        <location evidence="5">Membrane</location>
        <topology evidence="5">Single-pass membrane protein</topology>
    </subcellularLocation>
</comment>
<dbReference type="Gene3D" id="3.40.50.2000">
    <property type="entry name" value="Glycogen Phosphorylase B"/>
    <property type="match status" value="2"/>
</dbReference>
<feature type="chain" id="PRO_5011831280" description="UDP-glucuronosyltransferase" evidence="5">
    <location>
        <begin position="20"/>
        <end position="519"/>
    </location>
</feature>
<dbReference type="InterPro" id="IPR002213">
    <property type="entry name" value="UDP_glucos_trans"/>
</dbReference>
<gene>
    <name evidence="6" type="ORF">Fcan01_13382</name>
</gene>
<feature type="transmembrane region" description="Helical" evidence="5">
    <location>
        <begin position="483"/>
        <end position="506"/>
    </location>
</feature>
<dbReference type="SUPFAM" id="SSF53756">
    <property type="entry name" value="UDP-Glycosyltransferase/glycogen phosphorylase"/>
    <property type="match status" value="1"/>
</dbReference>
<evidence type="ECO:0000313" key="6">
    <source>
        <dbReference type="EMBL" id="OXA51711.1"/>
    </source>
</evidence>
<evidence type="ECO:0000256" key="4">
    <source>
        <dbReference type="RuleBase" id="RU003718"/>
    </source>
</evidence>
<dbReference type="InterPro" id="IPR050271">
    <property type="entry name" value="UDP-glycosyltransferase"/>
</dbReference>
<dbReference type="EMBL" id="LNIX01000007">
    <property type="protein sequence ID" value="OXA51711.1"/>
    <property type="molecule type" value="Genomic_DNA"/>
</dbReference>
<dbReference type="FunFam" id="3.40.50.2000:FF:000021">
    <property type="entry name" value="UDP-glucuronosyltransferase"/>
    <property type="match status" value="1"/>
</dbReference>
<keyword evidence="5" id="KW-0732">Signal</keyword>
<dbReference type="GO" id="GO:0016020">
    <property type="term" value="C:membrane"/>
    <property type="evidence" value="ECO:0007669"/>
    <property type="project" value="UniProtKB-SubCell"/>
</dbReference>
<keyword evidence="5" id="KW-0472">Membrane</keyword>
<dbReference type="InterPro" id="IPR035595">
    <property type="entry name" value="UDP_glycos_trans_CS"/>
</dbReference>
<dbReference type="STRING" id="158441.A0A226E466"/>
<keyword evidence="2 4" id="KW-0328">Glycosyltransferase</keyword>
<dbReference type="PANTHER" id="PTHR48043">
    <property type="entry name" value="EG:EG0003.4 PROTEIN-RELATED"/>
    <property type="match status" value="1"/>
</dbReference>
<dbReference type="OMA" id="EERQRMF"/>
<dbReference type="PANTHER" id="PTHR48043:SF159">
    <property type="entry name" value="EG:EG0003.4 PROTEIN-RELATED"/>
    <property type="match status" value="1"/>
</dbReference>
<organism evidence="6 7">
    <name type="scientific">Folsomia candida</name>
    <name type="common">Springtail</name>
    <dbReference type="NCBI Taxonomy" id="158441"/>
    <lineage>
        <taxon>Eukaryota</taxon>
        <taxon>Metazoa</taxon>
        <taxon>Ecdysozoa</taxon>
        <taxon>Arthropoda</taxon>
        <taxon>Hexapoda</taxon>
        <taxon>Collembola</taxon>
        <taxon>Entomobryomorpha</taxon>
        <taxon>Isotomoidea</taxon>
        <taxon>Isotomidae</taxon>
        <taxon>Proisotominae</taxon>
        <taxon>Folsomia</taxon>
    </lineage>
</organism>
<evidence type="ECO:0000256" key="2">
    <source>
        <dbReference type="ARBA" id="ARBA00022676"/>
    </source>
</evidence>
<dbReference type="OrthoDB" id="5835829at2759"/>
<feature type="signal peptide" evidence="5">
    <location>
        <begin position="1"/>
        <end position="19"/>
    </location>
</feature>
<dbReference type="AlphaFoldDB" id="A0A226E466"/>
<keyword evidence="7" id="KW-1185">Reference proteome</keyword>
<comment type="caution">
    <text evidence="6">The sequence shown here is derived from an EMBL/GenBank/DDBJ whole genome shotgun (WGS) entry which is preliminary data.</text>
</comment>
<protein>
    <recommendedName>
        <fullName evidence="5">UDP-glucuronosyltransferase</fullName>
        <ecNumber evidence="5">2.4.1.17</ecNumber>
    </recommendedName>
</protein>
<dbReference type="EC" id="2.4.1.17" evidence="5"/>
<keyword evidence="5" id="KW-0812">Transmembrane</keyword>
<comment type="similarity">
    <text evidence="1 4">Belongs to the UDP-glycosyltransferase family.</text>
</comment>
<dbReference type="Proteomes" id="UP000198287">
    <property type="component" value="Unassembled WGS sequence"/>
</dbReference>
<evidence type="ECO:0000313" key="7">
    <source>
        <dbReference type="Proteomes" id="UP000198287"/>
    </source>
</evidence>
<accession>A0A226E466</accession>
<evidence type="ECO:0000256" key="3">
    <source>
        <dbReference type="ARBA" id="ARBA00022679"/>
    </source>
</evidence>
<dbReference type="PROSITE" id="PS00375">
    <property type="entry name" value="UDPGT"/>
    <property type="match status" value="1"/>
</dbReference>
<dbReference type="Pfam" id="PF00201">
    <property type="entry name" value="UDPGT"/>
    <property type="match status" value="1"/>
</dbReference>
<dbReference type="CDD" id="cd03784">
    <property type="entry name" value="GT1_Gtf-like"/>
    <property type="match status" value="1"/>
</dbReference>
<evidence type="ECO:0000256" key="1">
    <source>
        <dbReference type="ARBA" id="ARBA00009995"/>
    </source>
</evidence>
<comment type="catalytic activity">
    <reaction evidence="5">
        <text>glucuronate acceptor + UDP-alpha-D-glucuronate = acceptor beta-D-glucuronoside + UDP + H(+)</text>
        <dbReference type="Rhea" id="RHEA:21032"/>
        <dbReference type="ChEBI" id="CHEBI:15378"/>
        <dbReference type="ChEBI" id="CHEBI:58052"/>
        <dbReference type="ChEBI" id="CHEBI:58223"/>
        <dbReference type="ChEBI" id="CHEBI:132367"/>
        <dbReference type="ChEBI" id="CHEBI:132368"/>
        <dbReference type="EC" id="2.4.1.17"/>
    </reaction>
</comment>
<name>A0A226E466_FOLCA</name>
<dbReference type="GO" id="GO:0015020">
    <property type="term" value="F:glucuronosyltransferase activity"/>
    <property type="evidence" value="ECO:0007669"/>
    <property type="project" value="UniProtKB-EC"/>
</dbReference>